<feature type="active site" description="Proton donor/acceptor" evidence="5">
    <location>
        <position position="392"/>
    </location>
</feature>
<dbReference type="SMART" id="SM00631">
    <property type="entry name" value="Zn_pept"/>
    <property type="match status" value="1"/>
</dbReference>
<dbReference type="Gene3D" id="3.40.630.10">
    <property type="entry name" value="Zn peptidases"/>
    <property type="match status" value="1"/>
</dbReference>
<dbReference type="InterPro" id="IPR008969">
    <property type="entry name" value="CarboxyPept-like_regulatory"/>
</dbReference>
<feature type="domain" description="Peptidase M14" evidence="6">
    <location>
        <begin position="115"/>
        <end position="422"/>
    </location>
</feature>
<evidence type="ECO:0000256" key="1">
    <source>
        <dbReference type="ARBA" id="ARBA00001947"/>
    </source>
</evidence>
<dbReference type="PANTHER" id="PTHR11705:SF119">
    <property type="entry name" value="OS02G0119300 PROTEIN"/>
    <property type="match status" value="1"/>
</dbReference>
<comment type="similarity">
    <text evidence="2 5">Belongs to the peptidase M14 family.</text>
</comment>
<evidence type="ECO:0000313" key="7">
    <source>
        <dbReference type="EMBL" id="MFC3192883.1"/>
    </source>
</evidence>
<keyword evidence="7" id="KW-0121">Carboxypeptidase</keyword>
<reference evidence="8" key="1">
    <citation type="journal article" date="2019" name="Int. J. Syst. Evol. Microbiol.">
        <title>The Global Catalogue of Microorganisms (GCM) 10K type strain sequencing project: providing services to taxonomists for standard genome sequencing and annotation.</title>
        <authorList>
            <consortium name="The Broad Institute Genomics Platform"/>
            <consortium name="The Broad Institute Genome Sequencing Center for Infectious Disease"/>
            <person name="Wu L."/>
            <person name="Ma J."/>
        </authorList>
    </citation>
    <scope>NUCLEOTIDE SEQUENCE [LARGE SCALE GENOMIC DNA]</scope>
    <source>
        <strain evidence="8">KCTC 42953</strain>
    </source>
</reference>
<comment type="caution">
    <text evidence="7">The sequence shown here is derived from an EMBL/GenBank/DDBJ whole genome shotgun (WGS) entry which is preliminary data.</text>
</comment>
<evidence type="ECO:0000256" key="2">
    <source>
        <dbReference type="ARBA" id="ARBA00005988"/>
    </source>
</evidence>
<evidence type="ECO:0000313" key="8">
    <source>
        <dbReference type="Proteomes" id="UP001595533"/>
    </source>
</evidence>
<comment type="cofactor">
    <cofactor evidence="1">
        <name>Zn(2+)</name>
        <dbReference type="ChEBI" id="CHEBI:29105"/>
    </cofactor>
</comment>
<keyword evidence="3" id="KW-0479">Metal-binding</keyword>
<dbReference type="Proteomes" id="UP001595533">
    <property type="component" value="Unassembled WGS sequence"/>
</dbReference>
<keyword evidence="8" id="KW-1185">Reference proteome</keyword>
<evidence type="ECO:0000259" key="6">
    <source>
        <dbReference type="PROSITE" id="PS52035"/>
    </source>
</evidence>
<dbReference type="SUPFAM" id="SSF53187">
    <property type="entry name" value="Zn-dependent exopeptidases"/>
    <property type="match status" value="1"/>
</dbReference>
<protein>
    <submittedName>
        <fullName evidence="7">M14 family zinc carboxypeptidase</fullName>
    </submittedName>
</protein>
<dbReference type="SUPFAM" id="SSF49464">
    <property type="entry name" value="Carboxypeptidase regulatory domain-like"/>
    <property type="match status" value="1"/>
</dbReference>
<dbReference type="PROSITE" id="PS52035">
    <property type="entry name" value="PEPTIDASE_M14"/>
    <property type="match status" value="1"/>
</dbReference>
<dbReference type="Gene3D" id="2.60.120.260">
    <property type="entry name" value="Galactose-binding domain-like"/>
    <property type="match status" value="1"/>
</dbReference>
<dbReference type="RefSeq" id="WP_077409550.1">
    <property type="nucleotide sequence ID" value="NZ_JBHRTS010000001.1"/>
</dbReference>
<proteinExistence type="inferred from homology"/>
<accession>A0ABV7J8C0</accession>
<evidence type="ECO:0000256" key="5">
    <source>
        <dbReference type="PROSITE-ProRule" id="PRU01379"/>
    </source>
</evidence>
<dbReference type="Pfam" id="PF13620">
    <property type="entry name" value="CarboxypepD_reg"/>
    <property type="match status" value="1"/>
</dbReference>
<dbReference type="PRINTS" id="PR00765">
    <property type="entry name" value="CRBOXYPTASEA"/>
</dbReference>
<dbReference type="InterPro" id="IPR057247">
    <property type="entry name" value="CARBOXYPEPT_ZN_2"/>
</dbReference>
<keyword evidence="7" id="KW-0645">Protease</keyword>
<dbReference type="PANTHER" id="PTHR11705">
    <property type="entry name" value="PROTEASE FAMILY M14 CARBOXYPEPTIDASE A,B"/>
    <property type="match status" value="1"/>
</dbReference>
<keyword evidence="7" id="KW-0378">Hydrolase</keyword>
<evidence type="ECO:0000256" key="3">
    <source>
        <dbReference type="ARBA" id="ARBA00022723"/>
    </source>
</evidence>
<dbReference type="EMBL" id="JBHRTS010000001">
    <property type="protein sequence ID" value="MFC3192883.1"/>
    <property type="molecule type" value="Genomic_DNA"/>
</dbReference>
<dbReference type="Gene3D" id="2.60.40.1120">
    <property type="entry name" value="Carboxypeptidase-like, regulatory domain"/>
    <property type="match status" value="1"/>
</dbReference>
<dbReference type="InterPro" id="IPR000834">
    <property type="entry name" value="Peptidase_M14"/>
</dbReference>
<sequence length="798" mass="88041">MKHTFLCLILWTTISWGIESPVLTSTQNQSFPTIVRVYFEEAAQLQPVSDRLDMWAVNADQRFAVVYLQDEQELNWLLAKGLPLRADQHMINNWQQGLEQSTRATNGSGIPGFSCYGTVAETFQRMDQMVNDHPDLAAIIDIGDSWEKQNLSNAGSDLKVLQLTNQNIPGDKPILFMASSIHAREYTTAELNTRFAEHLLSQYGVDADVTWILDHHEIQLSLITNPDGREQAQTGILWRKNTNQSYCSPNSNDRGVDLNRNYPFQWDIGGSSNECSETYRGPAAATEPEISAQMNHLRQIFDDNRGTGPNDAAPADTPGIFIDIHSFSELMLWPWGYTNNNTANDNQLQALGKRTAWFNQYRPQPVNDLVITGGGSIDAIYGELGVASLAFELGTAFFQDCATFESTIYPDNLQALIYLARVAQLPYQQPLGPDIEQLTVIPNVVTSASQLLVSGVANDDRYNQSNGAQTTGNVQTVTAYLNQLPIKAISGQALTAVDGAFDETAEAFSGTINSQGLPLGQHLIYVQASDGTHEGGTYARFVDVVEASQVARLSGSVTDALTGLPIDQALLTINQSQALSQANGSYQQFIKPGTADLVVSAAEYATLTLDNLTLSAGDELTQNIELQPFCDVLNDDVESGSQLWQSDNPWAISNEQSASPTHAWTDSPGGNYSDDLNISLMSQSINIASTDRLELSYMSLCDTEAGYDYGYTEVQFDGGNWQQLNRCDNQNNWQPQTHLIEPPVNSTQLRIRFRLETDGSVTRDGWYLDDFRLRTSGAACEGLFNDLIFANNFEVIVD</sequence>
<gene>
    <name evidence="7" type="ORF">ACFODZ_01390</name>
</gene>
<dbReference type="PROSITE" id="PS00133">
    <property type="entry name" value="CARBOXYPEPT_ZN_2"/>
    <property type="match status" value="1"/>
</dbReference>
<keyword evidence="4" id="KW-0862">Zinc</keyword>
<dbReference type="Pfam" id="PF00246">
    <property type="entry name" value="Peptidase_M14"/>
    <property type="match status" value="1"/>
</dbReference>
<name>A0ABV7J8C0_9GAMM</name>
<evidence type="ECO:0000256" key="4">
    <source>
        <dbReference type="ARBA" id="ARBA00022833"/>
    </source>
</evidence>
<organism evidence="7 8">
    <name type="scientific">Marinicella sediminis</name>
    <dbReference type="NCBI Taxonomy" id="1792834"/>
    <lineage>
        <taxon>Bacteria</taxon>
        <taxon>Pseudomonadati</taxon>
        <taxon>Pseudomonadota</taxon>
        <taxon>Gammaproteobacteria</taxon>
        <taxon>Lysobacterales</taxon>
        <taxon>Marinicellaceae</taxon>
        <taxon>Marinicella</taxon>
    </lineage>
</organism>
<dbReference type="GO" id="GO:0004180">
    <property type="term" value="F:carboxypeptidase activity"/>
    <property type="evidence" value="ECO:0007669"/>
    <property type="project" value="UniProtKB-KW"/>
</dbReference>